<evidence type="ECO:0000313" key="1">
    <source>
        <dbReference type="EMBL" id="SLN37557.1"/>
    </source>
</evidence>
<proteinExistence type="predicted"/>
<keyword evidence="2" id="KW-1185">Reference proteome</keyword>
<dbReference type="Proteomes" id="UP000193061">
    <property type="component" value="Unassembled WGS sequence"/>
</dbReference>
<dbReference type="AlphaFoldDB" id="A0A1X6Z1M6"/>
<protein>
    <submittedName>
        <fullName evidence="1">Uncharacterized protein</fullName>
    </submittedName>
</protein>
<dbReference type="EMBL" id="FWFX01000004">
    <property type="protein sequence ID" value="SLN37557.1"/>
    <property type="molecule type" value="Genomic_DNA"/>
</dbReference>
<accession>A0A1X6Z1M6</accession>
<sequence>MFVPVMFGGFADLQRQILTHFVMIAEIWGSYNENRT</sequence>
<gene>
    <name evidence="1" type="ORF">ROA7450_01800</name>
</gene>
<evidence type="ECO:0000313" key="2">
    <source>
        <dbReference type="Proteomes" id="UP000193061"/>
    </source>
</evidence>
<reference evidence="1 2" key="1">
    <citation type="submission" date="2017-03" db="EMBL/GenBank/DDBJ databases">
        <authorList>
            <person name="Afonso C.L."/>
            <person name="Miller P.J."/>
            <person name="Scott M.A."/>
            <person name="Spackman E."/>
            <person name="Goraichik I."/>
            <person name="Dimitrov K.M."/>
            <person name="Suarez D.L."/>
            <person name="Swayne D.E."/>
        </authorList>
    </citation>
    <scope>NUCLEOTIDE SEQUENCE [LARGE SCALE GENOMIC DNA]</scope>
    <source>
        <strain evidence="1 2">CECT 7450</strain>
    </source>
</reference>
<organism evidence="1 2">
    <name type="scientific">Roseovarius albus</name>
    <dbReference type="NCBI Taxonomy" id="1247867"/>
    <lineage>
        <taxon>Bacteria</taxon>
        <taxon>Pseudomonadati</taxon>
        <taxon>Pseudomonadota</taxon>
        <taxon>Alphaproteobacteria</taxon>
        <taxon>Rhodobacterales</taxon>
        <taxon>Roseobacteraceae</taxon>
        <taxon>Roseovarius</taxon>
    </lineage>
</organism>
<name>A0A1X6Z1M6_9RHOB</name>